<dbReference type="Gene3D" id="3.10.28.10">
    <property type="entry name" value="Homing endonucleases"/>
    <property type="match status" value="1"/>
</dbReference>
<protein>
    <submittedName>
        <fullName evidence="2">Site-specific DNA endonuclease</fullName>
    </submittedName>
</protein>
<dbReference type="RefSeq" id="WP_011058080.1">
    <property type="nucleotide sequence ID" value="NC_004113.1"/>
</dbReference>
<dbReference type="Pfam" id="PF00961">
    <property type="entry name" value="LAGLIDADG_1"/>
    <property type="match status" value="1"/>
</dbReference>
<dbReference type="EnsemblBacteria" id="BAC09799">
    <property type="protein sequence ID" value="BAC09799"/>
    <property type="gene ID" value="BAC09799"/>
</dbReference>
<dbReference type="EMBL" id="BA000039">
    <property type="protein sequence ID" value="BAC09799.1"/>
    <property type="molecule type" value="Genomic_DNA"/>
</dbReference>
<keyword evidence="3" id="KW-1185">Reference proteome</keyword>
<dbReference type="InterPro" id="IPR004860">
    <property type="entry name" value="LAGLIDADG_dom"/>
</dbReference>
<evidence type="ECO:0000259" key="1">
    <source>
        <dbReference type="Pfam" id="PF00961"/>
    </source>
</evidence>
<name>Q8DGR7_THEVB</name>
<gene>
    <name evidence="2" type="ordered locus">tll2247</name>
</gene>
<dbReference type="SUPFAM" id="SSF55608">
    <property type="entry name" value="Homing endonucleases"/>
    <property type="match status" value="1"/>
</dbReference>
<evidence type="ECO:0000313" key="3">
    <source>
        <dbReference type="Proteomes" id="UP000000440"/>
    </source>
</evidence>
<organism evidence="2 3">
    <name type="scientific">Thermosynechococcus vestitus (strain NIES-2133 / IAM M-273 / BP-1)</name>
    <dbReference type="NCBI Taxonomy" id="197221"/>
    <lineage>
        <taxon>Bacteria</taxon>
        <taxon>Bacillati</taxon>
        <taxon>Cyanobacteriota</taxon>
        <taxon>Cyanophyceae</taxon>
        <taxon>Acaryochloridales</taxon>
        <taxon>Thermosynechococcaceae</taxon>
        <taxon>Thermosynechococcus</taxon>
    </lineage>
</organism>
<keyword evidence="2" id="KW-0378">Hydrolase</keyword>
<keyword evidence="2" id="KW-0255">Endonuclease</keyword>
<dbReference type="KEGG" id="tel:tll2247"/>
<accession>Q8DGR7</accession>
<keyword evidence="2" id="KW-0540">Nuclease</keyword>
<reference evidence="2 3" key="1">
    <citation type="journal article" date="2002" name="DNA Res.">
        <title>Complete genome structure of the thermophilic cyanobacterium Thermosynechococcus elongatus BP-1.</title>
        <authorList>
            <person name="Nakamura Y."/>
            <person name="Kaneko T."/>
            <person name="Sato S."/>
            <person name="Ikeuchi M."/>
            <person name="Katoh H."/>
            <person name="Sasamoto S."/>
            <person name="Watanabe A."/>
            <person name="Iriguchi M."/>
            <person name="Kawashima K."/>
            <person name="Kimura T."/>
            <person name="Kishida Y."/>
            <person name="Kiyokawa C."/>
            <person name="Kohara M."/>
            <person name="Matsumoto M."/>
            <person name="Matsuno A."/>
            <person name="Nakazaki N."/>
            <person name="Shimpo S."/>
            <person name="Sugimoto M."/>
            <person name="Takeuchi C."/>
            <person name="Yamada M."/>
            <person name="Tabata S."/>
        </authorList>
    </citation>
    <scope>NUCLEOTIDE SEQUENCE [LARGE SCALE GENOMIC DNA]</scope>
    <source>
        <strain evidence="3">IAM M-273 / NIES-2133 / BP-1</strain>
    </source>
</reference>
<dbReference type="GO" id="GO:0004519">
    <property type="term" value="F:endonuclease activity"/>
    <property type="evidence" value="ECO:0007669"/>
    <property type="project" value="UniProtKB-KW"/>
</dbReference>
<dbReference type="Proteomes" id="UP000000440">
    <property type="component" value="Chromosome"/>
</dbReference>
<dbReference type="AlphaFoldDB" id="Q8DGR7"/>
<proteinExistence type="predicted"/>
<sequence>MTERLVETIPRVSKGLVTDNLTLSYIAGFLDADGCINLQLVRRKDYVLGYQIRASITFFQPSSHRSFLEWLKSIFQVGFVRDRKDGVSEYAIVDTPSVLDVLVTLRSYLKIKKPQCDLAITVLQEVVHSRRLTPEQFLKLAQKVDRFGELNASRKRSIPSDQVEQFLRSRQLLIP</sequence>
<dbReference type="InterPro" id="IPR027434">
    <property type="entry name" value="Homing_endonucl"/>
</dbReference>
<feature type="domain" description="Homing endonuclease LAGLIDADG" evidence="1">
    <location>
        <begin position="26"/>
        <end position="108"/>
    </location>
</feature>
<evidence type="ECO:0000313" key="2">
    <source>
        <dbReference type="EMBL" id="BAC09799.1"/>
    </source>
</evidence>